<dbReference type="SUPFAM" id="SSF103473">
    <property type="entry name" value="MFS general substrate transporter"/>
    <property type="match status" value="1"/>
</dbReference>
<dbReference type="EMBL" id="JAOCZP010000009">
    <property type="protein sequence ID" value="MCT7377706.1"/>
    <property type="molecule type" value="Genomic_DNA"/>
</dbReference>
<proteinExistence type="predicted"/>
<dbReference type="PROSITE" id="PS50850">
    <property type="entry name" value="MFS"/>
    <property type="match status" value="1"/>
</dbReference>
<dbReference type="PANTHER" id="PTHR23501">
    <property type="entry name" value="MAJOR FACILITATOR SUPERFAMILY"/>
    <property type="match status" value="1"/>
</dbReference>
<feature type="transmembrane region" description="Helical" evidence="6">
    <location>
        <begin position="26"/>
        <end position="47"/>
    </location>
</feature>
<feature type="transmembrane region" description="Helical" evidence="6">
    <location>
        <begin position="274"/>
        <end position="297"/>
    </location>
</feature>
<feature type="domain" description="Major facilitator superfamily (MFS) profile" evidence="7">
    <location>
        <begin position="25"/>
        <end position="538"/>
    </location>
</feature>
<feature type="transmembrane region" description="Helical" evidence="6">
    <location>
        <begin position="210"/>
        <end position="229"/>
    </location>
</feature>
<dbReference type="Gene3D" id="1.20.1250.20">
    <property type="entry name" value="MFS general substrate transporter like domains"/>
    <property type="match status" value="1"/>
</dbReference>
<evidence type="ECO:0000256" key="3">
    <source>
        <dbReference type="ARBA" id="ARBA00022989"/>
    </source>
</evidence>
<feature type="transmembrane region" description="Helical" evidence="6">
    <location>
        <begin position="115"/>
        <end position="136"/>
    </location>
</feature>
<evidence type="ECO:0000256" key="6">
    <source>
        <dbReference type="SAM" id="Phobius"/>
    </source>
</evidence>
<dbReference type="Pfam" id="PF07690">
    <property type="entry name" value="MFS_1"/>
    <property type="match status" value="1"/>
</dbReference>
<dbReference type="InterPro" id="IPR020846">
    <property type="entry name" value="MFS_dom"/>
</dbReference>
<feature type="transmembrane region" description="Helical" evidence="6">
    <location>
        <begin position="59"/>
        <end position="83"/>
    </location>
</feature>
<sequence>MSAEPSATPGNAGWAEIVRTGHLPQFTLLCLGIWLHAADSLLVATAMPAAVAEIGGDRLVSWTLSLYLLGSILSGAAAALAASAVGLRRAFIIAALVYAAGCATSAMAPDMIVMLAGRLAQGLGGGLLVALTYVAIQRVFPREMWPRLIALMSAVWGVSAFCGPLIGGFFADLGLWRWGFWSFAIQAVLLAVLVPAFMRPGGAITPQRFPLKRLALLSIAVLLVAGAGVDGKALTALPMMAAGAIFFALFLASDARRTADRMFPARAFDMRSRLGAGFVANLALGVGGISFTVYGPFLLNRLHGVSALGAGYIIAAESVAWSVAAVMFAGVGEAAERLVMRTGAIMVMLAIAALGPLMAEGPLWAIVVMAVAQGAGFGMLWGFLIRRVVAAAGDAERDQASAAMPTTQQMAFALGGRLFPASSPTLRASPKVAARRWRTSRYGCSPPSCRSPRWGLPQCGGWRGDRASSYCFAARRVRLPSGDVGSSTSSCPASFCRARRHGCSRSPTPDRWPGMYPPVLRPAPRHGRGRRLPCASHW</sequence>
<dbReference type="RefSeq" id="WP_260906351.1">
    <property type="nucleotide sequence ID" value="NZ_JAOCZP010000009.1"/>
</dbReference>
<dbReference type="InterPro" id="IPR036259">
    <property type="entry name" value="MFS_trans_sf"/>
</dbReference>
<keyword evidence="3 6" id="KW-1133">Transmembrane helix</keyword>
<keyword evidence="9" id="KW-1185">Reference proteome</keyword>
<organism evidence="8 9">
    <name type="scientific">Chelativorans salis</name>
    <dbReference type="NCBI Taxonomy" id="2978478"/>
    <lineage>
        <taxon>Bacteria</taxon>
        <taxon>Pseudomonadati</taxon>
        <taxon>Pseudomonadota</taxon>
        <taxon>Alphaproteobacteria</taxon>
        <taxon>Hyphomicrobiales</taxon>
        <taxon>Phyllobacteriaceae</taxon>
        <taxon>Chelativorans</taxon>
    </lineage>
</organism>
<feature type="region of interest" description="Disordered" evidence="5">
    <location>
        <begin position="514"/>
        <end position="538"/>
    </location>
</feature>
<comment type="subcellular location">
    <subcellularLocation>
        <location evidence="1">Membrane</location>
        <topology evidence="1">Multi-pass membrane protein</topology>
    </subcellularLocation>
</comment>
<reference evidence="8 9" key="1">
    <citation type="submission" date="2022-09" db="EMBL/GenBank/DDBJ databases">
        <title>Chelativorans salina sp. nov., a novel slightly halophilic bacterium isolated from a saline lake sediment enrichment.</title>
        <authorList>
            <person name="Gao L."/>
            <person name="Fang B.-Z."/>
            <person name="Li W.-J."/>
        </authorList>
    </citation>
    <scope>NUCLEOTIDE SEQUENCE [LARGE SCALE GENOMIC DNA]</scope>
    <source>
        <strain evidence="8 9">EGI FJ00035</strain>
    </source>
</reference>
<feature type="transmembrane region" description="Helical" evidence="6">
    <location>
        <begin position="309"/>
        <end position="331"/>
    </location>
</feature>
<feature type="transmembrane region" description="Helical" evidence="6">
    <location>
        <begin position="235"/>
        <end position="253"/>
    </location>
</feature>
<evidence type="ECO:0000256" key="5">
    <source>
        <dbReference type="SAM" id="MobiDB-lite"/>
    </source>
</evidence>
<protein>
    <submittedName>
        <fullName evidence="8">MFS transporter</fullName>
    </submittedName>
</protein>
<dbReference type="PANTHER" id="PTHR23501:SF154">
    <property type="entry name" value="MULTIDRUG-EFFLUX TRANSPORTER RV1634-RELATED"/>
    <property type="match status" value="1"/>
</dbReference>
<evidence type="ECO:0000259" key="7">
    <source>
        <dbReference type="PROSITE" id="PS50850"/>
    </source>
</evidence>
<comment type="caution">
    <text evidence="8">The sequence shown here is derived from an EMBL/GenBank/DDBJ whole genome shotgun (WGS) entry which is preliminary data.</text>
</comment>
<keyword evidence="2 6" id="KW-0812">Transmembrane</keyword>
<dbReference type="Proteomes" id="UP001320831">
    <property type="component" value="Unassembled WGS sequence"/>
</dbReference>
<evidence type="ECO:0000313" key="9">
    <source>
        <dbReference type="Proteomes" id="UP001320831"/>
    </source>
</evidence>
<name>A0ABT2LT37_9HYPH</name>
<evidence type="ECO:0000313" key="8">
    <source>
        <dbReference type="EMBL" id="MCT7377706.1"/>
    </source>
</evidence>
<accession>A0ABT2LT37</accession>
<dbReference type="InterPro" id="IPR011701">
    <property type="entry name" value="MFS"/>
</dbReference>
<evidence type="ECO:0000256" key="4">
    <source>
        <dbReference type="ARBA" id="ARBA00023136"/>
    </source>
</evidence>
<evidence type="ECO:0000256" key="1">
    <source>
        <dbReference type="ARBA" id="ARBA00004141"/>
    </source>
</evidence>
<gene>
    <name evidence="8" type="ORF">N5A92_22040</name>
</gene>
<feature type="transmembrane region" description="Helical" evidence="6">
    <location>
        <begin position="178"/>
        <end position="198"/>
    </location>
</feature>
<feature type="transmembrane region" description="Helical" evidence="6">
    <location>
        <begin position="90"/>
        <end position="109"/>
    </location>
</feature>
<feature type="transmembrane region" description="Helical" evidence="6">
    <location>
        <begin position="338"/>
        <end position="357"/>
    </location>
</feature>
<evidence type="ECO:0000256" key="2">
    <source>
        <dbReference type="ARBA" id="ARBA00022692"/>
    </source>
</evidence>
<feature type="transmembrane region" description="Helical" evidence="6">
    <location>
        <begin position="148"/>
        <end position="166"/>
    </location>
</feature>
<keyword evidence="4 6" id="KW-0472">Membrane</keyword>
<feature type="transmembrane region" description="Helical" evidence="6">
    <location>
        <begin position="363"/>
        <end position="384"/>
    </location>
</feature>